<evidence type="ECO:0000256" key="2">
    <source>
        <dbReference type="SAM" id="Phobius"/>
    </source>
</evidence>
<evidence type="ECO:0000256" key="3">
    <source>
        <dbReference type="SAM" id="SignalP"/>
    </source>
</evidence>
<keyword evidence="3" id="KW-0732">Signal</keyword>
<dbReference type="Proteomes" id="UP000502996">
    <property type="component" value="Chromosome"/>
</dbReference>
<evidence type="ECO:0000256" key="1">
    <source>
        <dbReference type="SAM" id="MobiDB-lite"/>
    </source>
</evidence>
<feature type="compositionally biased region" description="Polar residues" evidence="1">
    <location>
        <begin position="120"/>
        <end position="147"/>
    </location>
</feature>
<feature type="compositionally biased region" description="Low complexity" evidence="1">
    <location>
        <begin position="187"/>
        <end position="214"/>
    </location>
</feature>
<keyword evidence="2" id="KW-0812">Transmembrane</keyword>
<feature type="compositionally biased region" description="Acidic residues" evidence="1">
    <location>
        <begin position="454"/>
        <end position="468"/>
    </location>
</feature>
<keyword evidence="2" id="KW-1133">Transmembrane helix</keyword>
<feature type="signal peptide" evidence="3">
    <location>
        <begin position="1"/>
        <end position="26"/>
    </location>
</feature>
<sequence length="575" mass="56487">MKRVAGPVLAAGLAATSLGWTVPAHAAAAASGTGGAYSGYSSSGVATPVKIEVFEPTIPLPTVPQGEVDLGYSKVKANSAGSSGRASFLWPGDAIGEGLKTFFEQLGLPSQPVEDGYPVQVNSQYPSDTTTQQNTPAPGASMTTTSAKGEARSTVGFSTDCDAGDGGDTGGDDGSGDDGGPGDDGSGDQPLLPGLPDLPLVDNLDDVLGLLGLGRTSSGPSASPQADPSGDAEPPATQPPACQLPTALAAVVDVNGYVADAHSVSDGAKVTTTSRAALGDVRLLGGLVTLSGLSTTLVAASDGVTGEAKGRADYGTLTIAGQTFGIGPEGYVAQGTPAPIPGLPDDPAAALAQLGITLDLPQPVYKADGDKASGTVEGLVVTVDLKTLEPVLSRLDLGPLLAQVPFPPEAAPLKSLLGAVGQLSPRLVLHLGYTTAAVDTVQPLKIPATVPDNDPTDEPSDEPSDEPTDATTGGATGGGSDGGGAGGVGTGTVPPPAGVPTTSTPEATPAPLTDAALTAGLPPLFSIPMFLLVAGLGGAVFAGSHVRRLGALVLGGAGPCAHGLESGLPDLRKVQ</sequence>
<feature type="compositionally biased region" description="Acidic residues" evidence="1">
    <location>
        <begin position="162"/>
        <end position="176"/>
    </location>
</feature>
<dbReference type="NCBIfam" id="NF040603">
    <property type="entry name" value="choice_anch_P"/>
    <property type="match status" value="1"/>
</dbReference>
<organism evidence="4 5">
    <name type="scientific">Nocardioides anomalus</name>
    <dbReference type="NCBI Taxonomy" id="2712223"/>
    <lineage>
        <taxon>Bacteria</taxon>
        <taxon>Bacillati</taxon>
        <taxon>Actinomycetota</taxon>
        <taxon>Actinomycetes</taxon>
        <taxon>Propionibacteriales</taxon>
        <taxon>Nocardioidaceae</taxon>
        <taxon>Nocardioides</taxon>
    </lineage>
</organism>
<name>A0A6G6WHL1_9ACTN</name>
<feature type="compositionally biased region" description="Gly residues" evidence="1">
    <location>
        <begin position="474"/>
        <end position="490"/>
    </location>
</feature>
<keyword evidence="2" id="KW-0472">Membrane</keyword>
<feature type="region of interest" description="Disordered" evidence="1">
    <location>
        <begin position="444"/>
        <end position="511"/>
    </location>
</feature>
<evidence type="ECO:0000313" key="5">
    <source>
        <dbReference type="Proteomes" id="UP000502996"/>
    </source>
</evidence>
<feature type="compositionally biased region" description="Low complexity" evidence="1">
    <location>
        <begin position="499"/>
        <end position="511"/>
    </location>
</feature>
<proteinExistence type="predicted"/>
<dbReference type="AlphaFoldDB" id="A0A6G6WHL1"/>
<keyword evidence="5" id="KW-1185">Reference proteome</keyword>
<protein>
    <recommendedName>
        <fullName evidence="6">Choice-of-anchor G family protein</fullName>
    </recommendedName>
</protein>
<feature type="chain" id="PRO_5026211540" description="Choice-of-anchor G family protein" evidence="3">
    <location>
        <begin position="27"/>
        <end position="575"/>
    </location>
</feature>
<feature type="region of interest" description="Disordered" evidence="1">
    <location>
        <begin position="111"/>
        <end position="241"/>
    </location>
</feature>
<dbReference type="KEGG" id="nano:G5V58_18755"/>
<dbReference type="RefSeq" id="WP_165236173.1">
    <property type="nucleotide sequence ID" value="NZ_CP049257.1"/>
</dbReference>
<feature type="compositionally biased region" description="Polar residues" evidence="1">
    <location>
        <begin position="215"/>
        <end position="226"/>
    </location>
</feature>
<accession>A0A6G6WHL1</accession>
<reference evidence="4 5" key="1">
    <citation type="submission" date="2020-02" db="EMBL/GenBank/DDBJ databases">
        <title>Full genome sequence of Nocardioides sp. R-3366.</title>
        <authorList>
            <person name="Im W.-T."/>
        </authorList>
    </citation>
    <scope>NUCLEOTIDE SEQUENCE [LARGE SCALE GENOMIC DNA]</scope>
    <source>
        <strain evidence="4 5">R-3366</strain>
    </source>
</reference>
<gene>
    <name evidence="4" type="ORF">G5V58_18755</name>
</gene>
<feature type="transmembrane region" description="Helical" evidence="2">
    <location>
        <begin position="524"/>
        <end position="542"/>
    </location>
</feature>
<evidence type="ECO:0000313" key="4">
    <source>
        <dbReference type="EMBL" id="QIG44550.1"/>
    </source>
</evidence>
<evidence type="ECO:0008006" key="6">
    <source>
        <dbReference type="Google" id="ProtNLM"/>
    </source>
</evidence>
<dbReference type="EMBL" id="CP049257">
    <property type="protein sequence ID" value="QIG44550.1"/>
    <property type="molecule type" value="Genomic_DNA"/>
</dbReference>